<dbReference type="GO" id="GO:0016787">
    <property type="term" value="F:hydrolase activity"/>
    <property type="evidence" value="ECO:0000318"/>
    <property type="project" value="GO_Central"/>
</dbReference>
<dbReference type="SMR" id="A0A1S4AZ46"/>
<reference evidence="1" key="1">
    <citation type="journal article" date="2014" name="Nat. Commun.">
        <title>The tobacco genome sequence and its comparison with those of tomato and potato.</title>
        <authorList>
            <person name="Sierro N."/>
            <person name="Battey J.N."/>
            <person name="Ouadi S."/>
            <person name="Bakaher N."/>
            <person name="Bovet L."/>
            <person name="Willig A."/>
            <person name="Goepfert S."/>
            <person name="Peitsch M.C."/>
            <person name="Ivanov N.V."/>
        </authorList>
    </citation>
    <scope>NUCLEOTIDE SEQUENCE [LARGE SCALE GENOMIC DNA]</scope>
</reference>
<dbReference type="GeneID" id="107802785"/>
<dbReference type="GO" id="GO:0009926">
    <property type="term" value="P:auxin polar transport"/>
    <property type="evidence" value="ECO:0000318"/>
    <property type="project" value="GO_Central"/>
</dbReference>
<reference evidence="2" key="2">
    <citation type="submission" date="2025-08" db="UniProtKB">
        <authorList>
            <consortium name="RefSeq"/>
        </authorList>
    </citation>
    <scope>IDENTIFICATION</scope>
</reference>
<dbReference type="AlphaFoldDB" id="A0A1S4AZ46"/>
<dbReference type="KEGG" id="nta:107802785"/>
<proteinExistence type="predicted"/>
<dbReference type="Proteomes" id="UP000790787">
    <property type="component" value="Chromosome 7"/>
</dbReference>
<evidence type="ECO:0000313" key="2">
    <source>
        <dbReference type="RefSeq" id="XP_016481839.1"/>
    </source>
</evidence>
<dbReference type="SUPFAM" id="SSF53474">
    <property type="entry name" value="alpha/beta-Hydrolases"/>
    <property type="match status" value="1"/>
</dbReference>
<dbReference type="Gene3D" id="3.40.50.1820">
    <property type="entry name" value="alpha/beta hydrolase"/>
    <property type="match status" value="1"/>
</dbReference>
<accession>A0A1S4AZ46</accession>
<dbReference type="STRING" id="4097.A0A1S4AZ46"/>
<dbReference type="RefSeq" id="XP_016481839.1">
    <property type="nucleotide sequence ID" value="XM_016626353.1"/>
</dbReference>
<dbReference type="PaxDb" id="4097-A0A1S4AZ46"/>
<dbReference type="OrthoDB" id="6431331at2759"/>
<name>A0A1S4AZ46_TOBAC</name>
<gene>
    <name evidence="2" type="primary">LOC107802785</name>
</gene>
<evidence type="ECO:0000313" key="1">
    <source>
        <dbReference type="Proteomes" id="UP000790787"/>
    </source>
</evidence>
<keyword evidence="1" id="KW-1185">Reference proteome</keyword>
<sequence>MAIITEEPDSPTPQKNQKPLKKPNSKPPQSTSPNPTKPTKTTNATTNPLHFWFYFTISVSLITLIFMTLISLYPQDLKTWFLSLPPNLRQHYSKGQNIKVQITPNQPQVEVFTIQEGPSKSFDHVLIVHGLGCSSFGFQKVVNFLGVRGVHAVAIDLPGSGFSDKTIVVEEESVGDGGVLERFRDMYSEIQEKGIFWGFDQLVEQGYVNYEENNKIRVSKRNVVKAIDLGPEEMGKVLGQVIDSMGLSPVDLILHDSALGLSANWVSENRGLLRSVVVLDSATSGTALPLWVLEMPVVRDVVLGFGFAFRRLLGTCCSKSVGDLEAEGHRILLKGRDGRRAVVGMGKSLNCSFALNEWAALDGVKGLPMQVIWSDALSKEWTEEGRQVADAIPQAKFVTHSGGRWPQEHNSEEIAESIYQFVSSLPKSVKQTEEEPVPEHIQKMFDEAQSGDQHHHHGHDGHGHGHEHGHSHGHAHAGYMDAYGLGQGWAM</sequence>
<dbReference type="OMA" id="DLPCFGF"/>
<organism evidence="1 2">
    <name type="scientific">Nicotiana tabacum</name>
    <name type="common">Common tobacco</name>
    <dbReference type="NCBI Taxonomy" id="4097"/>
    <lineage>
        <taxon>Eukaryota</taxon>
        <taxon>Viridiplantae</taxon>
        <taxon>Streptophyta</taxon>
        <taxon>Embryophyta</taxon>
        <taxon>Tracheophyta</taxon>
        <taxon>Spermatophyta</taxon>
        <taxon>Magnoliopsida</taxon>
        <taxon>eudicotyledons</taxon>
        <taxon>Gunneridae</taxon>
        <taxon>Pentapetalae</taxon>
        <taxon>asterids</taxon>
        <taxon>lamiids</taxon>
        <taxon>Solanales</taxon>
        <taxon>Solanaceae</taxon>
        <taxon>Nicotianoideae</taxon>
        <taxon>Nicotianeae</taxon>
        <taxon>Nicotiana</taxon>
    </lineage>
</organism>
<protein>
    <submittedName>
        <fullName evidence="2">Protein AUXIN RESPONSE 4-like</fullName>
    </submittedName>
</protein>
<dbReference type="GO" id="GO:0005783">
    <property type="term" value="C:endoplasmic reticulum"/>
    <property type="evidence" value="ECO:0000318"/>
    <property type="project" value="GO_Central"/>
</dbReference>
<dbReference type="InterPro" id="IPR029058">
    <property type="entry name" value="AB_hydrolase_fold"/>
</dbReference>
<dbReference type="ESTHER" id="tobac-a0a1s4az46">
    <property type="family name" value="Auxin-response-4"/>
</dbReference>